<evidence type="ECO:0000256" key="2">
    <source>
        <dbReference type="ARBA" id="ARBA00009446"/>
    </source>
</evidence>
<evidence type="ECO:0000313" key="10">
    <source>
        <dbReference type="EMBL" id="QHT24764.1"/>
    </source>
</evidence>
<feature type="compositionally biased region" description="Basic and acidic residues" evidence="7">
    <location>
        <begin position="93"/>
        <end position="103"/>
    </location>
</feature>
<dbReference type="GO" id="GO:0006265">
    <property type="term" value="P:DNA topological change"/>
    <property type="evidence" value="ECO:0007669"/>
    <property type="project" value="InterPro"/>
</dbReference>
<dbReference type="EMBL" id="MN739748">
    <property type="protein sequence ID" value="QHT24764.1"/>
    <property type="molecule type" value="Genomic_DNA"/>
</dbReference>
<keyword evidence="6" id="KW-0413">Isomerase</keyword>
<feature type="compositionally biased region" description="Basic and acidic residues" evidence="7">
    <location>
        <begin position="965"/>
        <end position="1020"/>
    </location>
</feature>
<dbReference type="InterPro" id="IPR003602">
    <property type="entry name" value="Topo_IA_DNA-bd_dom"/>
</dbReference>
<evidence type="ECO:0000256" key="6">
    <source>
        <dbReference type="ARBA" id="ARBA00023235"/>
    </source>
</evidence>
<evidence type="ECO:0000256" key="4">
    <source>
        <dbReference type="ARBA" id="ARBA00023029"/>
    </source>
</evidence>
<dbReference type="GO" id="GO:0003677">
    <property type="term" value="F:DNA binding"/>
    <property type="evidence" value="ECO:0007669"/>
    <property type="project" value="UniProtKB-KW"/>
</dbReference>
<keyword evidence="4" id="KW-0799">Topoisomerase</keyword>
<dbReference type="Pfam" id="PF01131">
    <property type="entry name" value="Topoisom_bac"/>
    <property type="match status" value="1"/>
</dbReference>
<dbReference type="Pfam" id="PF01751">
    <property type="entry name" value="Toprim"/>
    <property type="match status" value="1"/>
</dbReference>
<dbReference type="InterPro" id="IPR000380">
    <property type="entry name" value="Topo_IA"/>
</dbReference>
<dbReference type="EC" id="5.6.2.1" evidence="3"/>
<dbReference type="InterPro" id="IPR013824">
    <property type="entry name" value="Topo_IA_cen_sub1"/>
</dbReference>
<dbReference type="Gene3D" id="1.10.290.10">
    <property type="entry name" value="Topoisomerase I, domain 4"/>
    <property type="match status" value="1"/>
</dbReference>
<dbReference type="CDD" id="cd00186">
    <property type="entry name" value="TOP1Ac"/>
    <property type="match status" value="1"/>
</dbReference>
<feature type="region of interest" description="Disordered" evidence="7">
    <location>
        <begin position="562"/>
        <end position="583"/>
    </location>
</feature>
<evidence type="ECO:0000256" key="5">
    <source>
        <dbReference type="ARBA" id="ARBA00023125"/>
    </source>
</evidence>
<dbReference type="PROSITE" id="PS50880">
    <property type="entry name" value="TOPRIM"/>
    <property type="match status" value="1"/>
</dbReference>
<dbReference type="InterPro" id="IPR023405">
    <property type="entry name" value="Topo_IA_core_domain"/>
</dbReference>
<evidence type="ECO:0000259" key="8">
    <source>
        <dbReference type="PROSITE" id="PS50880"/>
    </source>
</evidence>
<sequence>MVKPTDAKNEADIKIDKAKTTSKSKVESEVKPKTTDKSNKSNVELEVKPEPKPKSTDKSNKSKVEPESETKSKPESKPKTTDKSNKSNKSNKSKVESETEPKPKSTSKSNKNKVESESDGKNKKLDIPECTTVYKGKHVVIVESPNKISKIKSLLEKIQDHPSFKDCKFIVTASYGHIREIDHKHVGIDINNNFKPAYLVSDSKTHVVWDLNEMTRDASMVWLAADDDREGEAIAWHLKDVLKLTDARYQRVTFNEITEKALRTAFLHPRKIDMDRFNSQQARAVIDKLIGYLISPILDAQFQAHGLSAGRVQSVAVDLVVQREKEIQKFESSGYFQVNGSFTPKSTDSELKKMVINADLDKTFVNQDEAQKFLDIANVAEFKILDITTTNTKRRPPPPLITSSLQQEASTKLGIAPADTMRIAQKLYETGFITYMRTDSVILSDDAKKQIKGHIKGSFGDNYHTDTSYANKGDSQEAHEACRPCDFSKKNVLSNGGLTARENKVYELIWKRAMGSQMAPAECEIKTIKIGMNNSDRIFITKAEKITFKGFLALYEKSKPKSKSSDAAEDTEDVDETGGCNSDEESIVDQSELYDSLKKLEIGQVLLYKLLEATEKYSKPPKGRFTEASLIKELERLKIGRPSTYASIITKIQDKKRGYVSKLDKKGEKKDVHILQYKGGKFNMKTTSITTGAAKQKLFPGQTGKSIVEFMKENFDKIMDYDFTANVETELDEIAQGKHIWYKVVQNIYDEFNPQIDKIIQKHKGGEKGKIKKFLGVDPKTNGEISLIHNYWGPSICLTTGPNKEDKKYVSLSQCEELDVTFETALELLKYPISYKNSDDVVEYELCKSSKNYYIKRLSDKKSVGVNDDEVDTITNMSYDKLKTYFDDCNQQSNDVVKEFDNDIKIRKSKFGDDKYYISYKGKVNVRIPAKIDYNTLTRDQCAVLINKKKEQNKTTGKTKLPKPTPKEEVKPKSTESTEPKPKTSKPKAETSKPIESTEPKPKTSKPKAETSKPKAETSKPKAKKTT</sequence>
<dbReference type="InterPro" id="IPR013826">
    <property type="entry name" value="Topo_IA_cen_sub3"/>
</dbReference>
<feature type="region of interest" description="Disordered" evidence="7">
    <location>
        <begin position="1"/>
        <end position="124"/>
    </location>
</feature>
<keyword evidence="5" id="KW-0238">DNA-binding</keyword>
<dbReference type="PROSITE" id="PS52039">
    <property type="entry name" value="TOPO_IA_2"/>
    <property type="match status" value="1"/>
</dbReference>
<evidence type="ECO:0000256" key="1">
    <source>
        <dbReference type="ARBA" id="ARBA00000213"/>
    </source>
</evidence>
<feature type="compositionally biased region" description="Basic and acidic residues" evidence="7">
    <location>
        <begin position="112"/>
        <end position="124"/>
    </location>
</feature>
<evidence type="ECO:0000256" key="7">
    <source>
        <dbReference type="SAM" id="MobiDB-lite"/>
    </source>
</evidence>
<evidence type="ECO:0000259" key="9">
    <source>
        <dbReference type="PROSITE" id="PS52039"/>
    </source>
</evidence>
<dbReference type="GO" id="GO:0003917">
    <property type="term" value="F:DNA topoisomerase type I (single strand cut, ATP-independent) activity"/>
    <property type="evidence" value="ECO:0007669"/>
    <property type="project" value="UniProtKB-EC"/>
</dbReference>
<dbReference type="NCBIfam" id="TIGR01051">
    <property type="entry name" value="topA_bact"/>
    <property type="match status" value="1"/>
</dbReference>
<dbReference type="Gene3D" id="3.40.50.140">
    <property type="match status" value="1"/>
</dbReference>
<proteinExistence type="inferred from homology"/>
<feature type="compositionally biased region" description="Acidic residues" evidence="7">
    <location>
        <begin position="567"/>
        <end position="583"/>
    </location>
</feature>
<feature type="domain" description="Topo IA-type catalytic" evidence="9">
    <location>
        <begin position="273"/>
        <end position="756"/>
    </location>
</feature>
<dbReference type="SUPFAM" id="SSF56712">
    <property type="entry name" value="Prokaryotic type I DNA topoisomerase"/>
    <property type="match status" value="1"/>
</dbReference>
<feature type="region of interest" description="Disordered" evidence="7">
    <location>
        <begin position="948"/>
        <end position="1027"/>
    </location>
</feature>
<dbReference type="SMART" id="SM00493">
    <property type="entry name" value="TOPRIM"/>
    <property type="match status" value="1"/>
</dbReference>
<feature type="compositionally biased region" description="Basic and acidic residues" evidence="7">
    <location>
        <begin position="1"/>
        <end position="85"/>
    </location>
</feature>
<dbReference type="Gene3D" id="2.70.20.10">
    <property type="entry name" value="Topoisomerase I, domain 3"/>
    <property type="match status" value="1"/>
</dbReference>
<dbReference type="PANTHER" id="PTHR42785">
    <property type="entry name" value="DNA TOPOISOMERASE, TYPE IA, CORE"/>
    <property type="match status" value="1"/>
</dbReference>
<dbReference type="InterPro" id="IPR006171">
    <property type="entry name" value="TOPRIM_dom"/>
</dbReference>
<dbReference type="InterPro" id="IPR003601">
    <property type="entry name" value="Topo_IA_2"/>
</dbReference>
<dbReference type="SMART" id="SM00437">
    <property type="entry name" value="TOP1Ac"/>
    <property type="match status" value="1"/>
</dbReference>
<dbReference type="InterPro" id="IPR005733">
    <property type="entry name" value="TopoI_bac-type"/>
</dbReference>
<dbReference type="InterPro" id="IPR023406">
    <property type="entry name" value="Topo_IA_AS"/>
</dbReference>
<dbReference type="PRINTS" id="PR00417">
    <property type="entry name" value="PRTPISMRASEI"/>
</dbReference>
<dbReference type="Gene3D" id="1.10.460.10">
    <property type="entry name" value="Topoisomerase I, domain 2"/>
    <property type="match status" value="2"/>
</dbReference>
<accession>A0A6C0E6S7</accession>
<evidence type="ECO:0000256" key="3">
    <source>
        <dbReference type="ARBA" id="ARBA00012891"/>
    </source>
</evidence>
<name>A0A6C0E6S7_9ZZZZ</name>
<dbReference type="PANTHER" id="PTHR42785:SF1">
    <property type="entry name" value="DNA TOPOISOMERASE"/>
    <property type="match status" value="1"/>
</dbReference>
<comment type="similarity">
    <text evidence="2">Belongs to the type IA topoisomerase family.</text>
</comment>
<comment type="catalytic activity">
    <reaction evidence="1">
        <text>ATP-independent breakage of single-stranded DNA, followed by passage and rejoining.</text>
        <dbReference type="EC" id="5.6.2.1"/>
    </reaction>
</comment>
<dbReference type="InterPro" id="IPR013497">
    <property type="entry name" value="Topo_IA_cen"/>
</dbReference>
<feature type="domain" description="Toprim" evidence="8">
    <location>
        <begin position="137"/>
        <end position="257"/>
    </location>
</feature>
<reference evidence="10" key="1">
    <citation type="journal article" date="2020" name="Nature">
        <title>Giant virus diversity and host interactions through global metagenomics.</title>
        <authorList>
            <person name="Schulz F."/>
            <person name="Roux S."/>
            <person name="Paez-Espino D."/>
            <person name="Jungbluth S."/>
            <person name="Walsh D.A."/>
            <person name="Denef V.J."/>
            <person name="McMahon K.D."/>
            <person name="Konstantinidis K.T."/>
            <person name="Eloe-Fadrosh E.A."/>
            <person name="Kyrpides N.C."/>
            <person name="Woyke T."/>
        </authorList>
    </citation>
    <scope>NUCLEOTIDE SEQUENCE</scope>
    <source>
        <strain evidence="10">GVMAG-M-3300023179-150</strain>
    </source>
</reference>
<dbReference type="PROSITE" id="PS00396">
    <property type="entry name" value="TOPO_IA_1"/>
    <property type="match status" value="1"/>
</dbReference>
<dbReference type="SMART" id="SM00436">
    <property type="entry name" value="TOP1Bc"/>
    <property type="match status" value="1"/>
</dbReference>
<organism evidence="10">
    <name type="scientific">viral metagenome</name>
    <dbReference type="NCBI Taxonomy" id="1070528"/>
    <lineage>
        <taxon>unclassified sequences</taxon>
        <taxon>metagenomes</taxon>
        <taxon>organismal metagenomes</taxon>
    </lineage>
</organism>
<dbReference type="AlphaFoldDB" id="A0A6C0E6S7"/>
<dbReference type="InterPro" id="IPR013825">
    <property type="entry name" value="Topo_IA_cen_sub2"/>
</dbReference>
<protein>
    <recommendedName>
        <fullName evidence="3">DNA topoisomerase</fullName>
        <ecNumber evidence="3">5.6.2.1</ecNumber>
    </recommendedName>
</protein>